<evidence type="ECO:0000256" key="2">
    <source>
        <dbReference type="SAM" id="SignalP"/>
    </source>
</evidence>
<dbReference type="Proteomes" id="UP000093807">
    <property type="component" value="Unassembled WGS sequence"/>
</dbReference>
<organism evidence="3 4">
    <name type="scientific">Flavobacterium succinicans</name>
    <dbReference type="NCBI Taxonomy" id="29536"/>
    <lineage>
        <taxon>Bacteria</taxon>
        <taxon>Pseudomonadati</taxon>
        <taxon>Bacteroidota</taxon>
        <taxon>Flavobacteriia</taxon>
        <taxon>Flavobacteriales</taxon>
        <taxon>Flavobacteriaceae</taxon>
        <taxon>Flavobacterium</taxon>
    </lineage>
</organism>
<evidence type="ECO:0000313" key="4">
    <source>
        <dbReference type="Proteomes" id="UP000093807"/>
    </source>
</evidence>
<sequence>MKQFLFLFLFLVLAFKGNAQAEFGPKFKPIPPAKFPAAPKKKVIPPAELPKIEQPNVFNSPENPNKASTSISKSNDVDMFPKEKFINVGEEYLKKMQKDVDKTLNENNMPLLRRNFDFGQINTKSKYVIVRVRDYIYVDGDLLRIYQNATIVREQVFLGDSFTDIKILLGEGFNKLDFEALNTGTSGGNTAEIIIIDDHKKVLSKNYWDNLATGFKGTILLVKE</sequence>
<feature type="compositionally biased region" description="Polar residues" evidence="1">
    <location>
        <begin position="56"/>
        <end position="73"/>
    </location>
</feature>
<feature type="chain" id="PRO_5008286941" description="Secreted protein" evidence="2">
    <location>
        <begin position="22"/>
        <end position="224"/>
    </location>
</feature>
<dbReference type="EMBL" id="JMTM01000017">
    <property type="protein sequence ID" value="OAZ04945.1"/>
    <property type="molecule type" value="Genomic_DNA"/>
</dbReference>
<protein>
    <recommendedName>
        <fullName evidence="5">Secreted protein</fullName>
    </recommendedName>
</protein>
<evidence type="ECO:0008006" key="5">
    <source>
        <dbReference type="Google" id="ProtNLM"/>
    </source>
</evidence>
<dbReference type="PATRIC" id="fig|29536.5.peg.820"/>
<proteinExistence type="predicted"/>
<evidence type="ECO:0000256" key="1">
    <source>
        <dbReference type="SAM" id="MobiDB-lite"/>
    </source>
</evidence>
<dbReference type="RefSeq" id="WP_064714650.1">
    <property type="nucleotide sequence ID" value="NZ_JMTM01000017.1"/>
</dbReference>
<feature type="signal peptide" evidence="2">
    <location>
        <begin position="1"/>
        <end position="21"/>
    </location>
</feature>
<comment type="caution">
    <text evidence="3">The sequence shown here is derived from an EMBL/GenBank/DDBJ whole genome shotgun (WGS) entry which is preliminary data.</text>
</comment>
<accession>A0A199XTH5</accession>
<gene>
    <name evidence="3" type="ORF">FLB_07930</name>
</gene>
<reference evidence="3 4" key="1">
    <citation type="submission" date="2016-06" db="EMBL/GenBank/DDBJ databases">
        <title>Draft genome sequence of Flavobacterium succinicans strain DD5b.</title>
        <authorList>
            <person name="Poehlein A."/>
            <person name="Daniel R."/>
            <person name="Simeonova D.D."/>
        </authorList>
    </citation>
    <scope>NUCLEOTIDE SEQUENCE [LARGE SCALE GENOMIC DNA]</scope>
    <source>
        <strain evidence="3 4">DD5b</strain>
    </source>
</reference>
<keyword evidence="4" id="KW-1185">Reference proteome</keyword>
<dbReference type="OrthoDB" id="1148517at2"/>
<dbReference type="AlphaFoldDB" id="A0A199XTH5"/>
<feature type="region of interest" description="Disordered" evidence="1">
    <location>
        <begin position="54"/>
        <end position="73"/>
    </location>
</feature>
<evidence type="ECO:0000313" key="3">
    <source>
        <dbReference type="EMBL" id="OAZ04945.1"/>
    </source>
</evidence>
<keyword evidence="2" id="KW-0732">Signal</keyword>
<name>A0A199XTH5_9FLAO</name>